<evidence type="ECO:0000259" key="12">
    <source>
        <dbReference type="Pfam" id="PF08389"/>
    </source>
</evidence>
<dbReference type="InterPro" id="IPR011989">
    <property type="entry name" value="ARM-like"/>
</dbReference>
<keyword evidence="3 10" id="KW-0813">Transport</keyword>
<dbReference type="Pfam" id="PF19282">
    <property type="entry name" value="Exportin-T"/>
    <property type="match status" value="1"/>
</dbReference>
<dbReference type="GO" id="GO:0005737">
    <property type="term" value="C:cytoplasm"/>
    <property type="evidence" value="ECO:0007669"/>
    <property type="project" value="UniProtKB-SubCell"/>
</dbReference>
<dbReference type="AlphaFoldDB" id="A0AAW1R0Q4"/>
<feature type="region of interest" description="Disordered" evidence="11">
    <location>
        <begin position="293"/>
        <end position="323"/>
    </location>
</feature>
<dbReference type="GO" id="GO:0016363">
    <property type="term" value="C:nuclear matrix"/>
    <property type="evidence" value="ECO:0007669"/>
    <property type="project" value="TreeGrafter"/>
</dbReference>
<reference evidence="14 15" key="1">
    <citation type="journal article" date="2024" name="Nat. Commun.">
        <title>Phylogenomics reveals the evolutionary origins of lichenization in chlorophyte algae.</title>
        <authorList>
            <person name="Puginier C."/>
            <person name="Libourel C."/>
            <person name="Otte J."/>
            <person name="Skaloud P."/>
            <person name="Haon M."/>
            <person name="Grisel S."/>
            <person name="Petersen M."/>
            <person name="Berrin J.G."/>
            <person name="Delaux P.M."/>
            <person name="Dal Grande F."/>
            <person name="Keller J."/>
        </authorList>
    </citation>
    <scope>NUCLEOTIDE SEQUENCE [LARGE SCALE GENOMIC DNA]</scope>
    <source>
        <strain evidence="14 15">SAG 245.80</strain>
    </source>
</reference>
<protein>
    <recommendedName>
        <fullName evidence="2 10">Exportin-T</fullName>
    </recommendedName>
    <alternativeName>
        <fullName evidence="8 10">Exportin(tRNA)</fullName>
    </alternativeName>
    <alternativeName>
        <fullName evidence="9 10">tRNA exportin</fullName>
    </alternativeName>
</protein>
<gene>
    <name evidence="14" type="ORF">WJX81_002974</name>
</gene>
<evidence type="ECO:0000256" key="2">
    <source>
        <dbReference type="ARBA" id="ARBA00018928"/>
    </source>
</evidence>
<dbReference type="EMBL" id="JALJOU010000059">
    <property type="protein sequence ID" value="KAK9827309.1"/>
    <property type="molecule type" value="Genomic_DNA"/>
</dbReference>
<keyword evidence="7 10" id="KW-0539">Nucleus</keyword>
<dbReference type="GO" id="GO:0000049">
    <property type="term" value="F:tRNA binding"/>
    <property type="evidence" value="ECO:0007669"/>
    <property type="project" value="UniProtKB-UniRule"/>
</dbReference>
<dbReference type="PANTHER" id="PTHR15952">
    <property type="entry name" value="EXPORTIN-T/LOS1"/>
    <property type="match status" value="1"/>
</dbReference>
<feature type="domain" description="Exportin-T C-terminal" evidence="13">
    <location>
        <begin position="376"/>
        <end position="864"/>
    </location>
</feature>
<dbReference type="SUPFAM" id="SSF48371">
    <property type="entry name" value="ARM repeat"/>
    <property type="match status" value="1"/>
</dbReference>
<dbReference type="PANTHER" id="PTHR15952:SF11">
    <property type="entry name" value="EXPORTIN-T"/>
    <property type="match status" value="1"/>
</dbReference>
<dbReference type="Gene3D" id="1.25.10.10">
    <property type="entry name" value="Leucine-rich Repeat Variant"/>
    <property type="match status" value="1"/>
</dbReference>
<feature type="compositionally biased region" description="Low complexity" evidence="11">
    <location>
        <begin position="1077"/>
        <end position="1093"/>
    </location>
</feature>
<feature type="region of interest" description="Disordered" evidence="11">
    <location>
        <begin position="1072"/>
        <end position="1106"/>
    </location>
</feature>
<dbReference type="GO" id="GO:0031267">
    <property type="term" value="F:small GTPase binding"/>
    <property type="evidence" value="ECO:0007669"/>
    <property type="project" value="InterPro"/>
</dbReference>
<dbReference type="InterPro" id="IPR045546">
    <property type="entry name" value="Exportin-T_C"/>
</dbReference>
<comment type="subcellular location">
    <subcellularLocation>
        <location evidence="1 10">Cytoplasm</location>
    </subcellularLocation>
    <subcellularLocation>
        <location evidence="10">Nucleus</location>
    </subcellularLocation>
    <text evidence="10">Shuttles between the nucleus and the cytoplasm.</text>
</comment>
<evidence type="ECO:0000256" key="5">
    <source>
        <dbReference type="ARBA" id="ARBA00022555"/>
    </source>
</evidence>
<proteinExistence type="inferred from homology"/>
<evidence type="ECO:0000256" key="7">
    <source>
        <dbReference type="ARBA" id="ARBA00023242"/>
    </source>
</evidence>
<evidence type="ECO:0000256" key="8">
    <source>
        <dbReference type="ARBA" id="ARBA00029784"/>
    </source>
</evidence>
<evidence type="ECO:0000256" key="11">
    <source>
        <dbReference type="SAM" id="MobiDB-lite"/>
    </source>
</evidence>
<dbReference type="Pfam" id="PF08389">
    <property type="entry name" value="Xpo1"/>
    <property type="match status" value="1"/>
</dbReference>
<dbReference type="InterPro" id="IPR016024">
    <property type="entry name" value="ARM-type_fold"/>
</dbReference>
<evidence type="ECO:0000259" key="13">
    <source>
        <dbReference type="Pfam" id="PF19282"/>
    </source>
</evidence>
<accession>A0AAW1R0Q4</accession>
<keyword evidence="15" id="KW-1185">Reference proteome</keyword>
<evidence type="ECO:0000256" key="10">
    <source>
        <dbReference type="RuleBase" id="RU366037"/>
    </source>
</evidence>
<evidence type="ECO:0000313" key="15">
    <source>
        <dbReference type="Proteomes" id="UP001445335"/>
    </source>
</evidence>
<feature type="region of interest" description="Disordered" evidence="11">
    <location>
        <begin position="649"/>
        <end position="671"/>
    </location>
</feature>
<dbReference type="GO" id="GO:0005643">
    <property type="term" value="C:nuclear pore"/>
    <property type="evidence" value="ECO:0007669"/>
    <property type="project" value="TreeGrafter"/>
</dbReference>
<sequence length="1106" mass="114107">MDQTDDFEKAVLFSFDQSGAVDVNIKAHAAAYCEEVRRSADCWQLCLQRFSASSFVEVRFWCLQMLHEMMRARYPSLEPEQRRLVKATVMAWMRAAGAGPGQQPPFLRNKIAQVLVCIVQVEFPEQWPTFFTELVALLGGGEGPVDMFCRVLVAIDEDVVSLDIPRSPGGVRASMALKDAMREHCLAELGAAWAQLVATYGQARPDLAGAVLGAVQRYVPWIDIGLVANDKLVPLLFALLGEGPPALAGAAADVLAAIVAKRMDAGAKLALVRQLGIIPLLAQWAVGLPGGRGAREDQVNGSGDGDAVNKGDGDSDGGTDGDDADELELKCAQLLATTAGEVLEAWKKVENGVVSLQAVGLSIDAEAGAEASAACAAATALIAELLPAVLAALRRGGDPALLLTPFLQAFAGKLKGAAKRTGGLPETHVSQLRALMEAVVDCARFPADALLHEANSSAEPADSAAAAASSEALAVVAERRQELFVLFRAAARVAPGEAYAVTGRRLAAALATPSTSPQEVEVAITLLYQLGEGAPEETLKPGSGALGQMAAGLMGADVPAGAHPLVAAALLETVIRYLRVLQQQPACLPRVLALFLGSRGMGHPDAAVAMRVCYLFARLVKALRSELRPLLQDVLAGLQPHLSRIVAEPAPDKTAPVGGKVPPAGKSSQGAAASATDDRLYAFEAAGLLVGGDDLPEAQQVEAAAALLRPLLARMEAQLPAAAAGAGTPGGRAAAAAVLQALEAVARVSRGFSLALTTRRPALGDLLAAPLVAAIRIPGALPGNRVLRGRVISFLHRMVECLGERLLGTLPAALAALLPAAADAGEVSDVAALLQQLATRFRAVLLPLLVKVVPEVVARVHALLPADWDWSGAAAAPPSAVAGVPPAAAPAASEEAREAGDMQRAYYALLLSLATNQLAPALLQAPGGALDAALEALLRGAASHVDPVVRRMCVQALRRLLAEVAAGPAPPPGFQQFLLERVVGGVCVGALATGRLDARDAAVAALLGDLAGLLADCAGRCGDGLGPYLRQSLLPALPLPPALQETLLRDIEVRDVRALKASLRAVVLAAPGAPPNSRVRSSAASAGRQARAATPSASADSGGMVS</sequence>
<evidence type="ECO:0000256" key="6">
    <source>
        <dbReference type="ARBA" id="ARBA00022884"/>
    </source>
</evidence>
<organism evidence="14 15">
    <name type="scientific">Elliptochloris bilobata</name>
    <dbReference type="NCBI Taxonomy" id="381761"/>
    <lineage>
        <taxon>Eukaryota</taxon>
        <taxon>Viridiplantae</taxon>
        <taxon>Chlorophyta</taxon>
        <taxon>core chlorophytes</taxon>
        <taxon>Trebouxiophyceae</taxon>
        <taxon>Trebouxiophyceae incertae sedis</taxon>
        <taxon>Elliptochloris clade</taxon>
        <taxon>Elliptochloris</taxon>
    </lineage>
</organism>
<evidence type="ECO:0000256" key="9">
    <source>
        <dbReference type="ARBA" id="ARBA00032199"/>
    </source>
</evidence>
<comment type="similarity">
    <text evidence="10">Belongs to the exportin family.</text>
</comment>
<dbReference type="GO" id="GO:0071528">
    <property type="term" value="P:tRNA re-export from nucleus"/>
    <property type="evidence" value="ECO:0007669"/>
    <property type="project" value="UniProtKB-UniRule"/>
</dbReference>
<dbReference type="InterPro" id="IPR040017">
    <property type="entry name" value="XPOT"/>
</dbReference>
<keyword evidence="6 10" id="KW-0694">RNA-binding</keyword>
<comment type="function">
    <text evidence="10">tRNA nucleus export receptor which facilitates tRNA translocation across the nuclear pore complex.</text>
</comment>
<feature type="domain" description="Exportin-1/Importin-beta-like" evidence="12">
    <location>
        <begin position="104"/>
        <end position="255"/>
    </location>
</feature>
<feature type="compositionally biased region" description="Acidic residues" evidence="11">
    <location>
        <begin position="314"/>
        <end position="323"/>
    </location>
</feature>
<keyword evidence="5 10" id="KW-0820">tRNA-binding</keyword>
<evidence type="ECO:0000256" key="4">
    <source>
        <dbReference type="ARBA" id="ARBA00022490"/>
    </source>
</evidence>
<name>A0AAW1R0Q4_9CHLO</name>
<evidence type="ECO:0000313" key="14">
    <source>
        <dbReference type="EMBL" id="KAK9827309.1"/>
    </source>
</evidence>
<dbReference type="InterPro" id="IPR013598">
    <property type="entry name" value="Exportin-1/Importin-b-like"/>
</dbReference>
<evidence type="ECO:0000256" key="3">
    <source>
        <dbReference type="ARBA" id="ARBA00022448"/>
    </source>
</evidence>
<comment type="caution">
    <text evidence="14">The sequence shown here is derived from an EMBL/GenBank/DDBJ whole genome shotgun (WGS) entry which is preliminary data.</text>
</comment>
<keyword evidence="4 10" id="KW-0963">Cytoplasm</keyword>
<evidence type="ECO:0000256" key="1">
    <source>
        <dbReference type="ARBA" id="ARBA00004496"/>
    </source>
</evidence>
<dbReference type="Proteomes" id="UP001445335">
    <property type="component" value="Unassembled WGS sequence"/>
</dbReference>